<organism evidence="1">
    <name type="scientific">Anguilla anguilla</name>
    <name type="common">European freshwater eel</name>
    <name type="synonym">Muraena anguilla</name>
    <dbReference type="NCBI Taxonomy" id="7936"/>
    <lineage>
        <taxon>Eukaryota</taxon>
        <taxon>Metazoa</taxon>
        <taxon>Chordata</taxon>
        <taxon>Craniata</taxon>
        <taxon>Vertebrata</taxon>
        <taxon>Euteleostomi</taxon>
        <taxon>Actinopterygii</taxon>
        <taxon>Neopterygii</taxon>
        <taxon>Teleostei</taxon>
        <taxon>Anguilliformes</taxon>
        <taxon>Anguillidae</taxon>
        <taxon>Anguilla</taxon>
    </lineage>
</organism>
<evidence type="ECO:0000313" key="1">
    <source>
        <dbReference type="EMBL" id="JAH49785.1"/>
    </source>
</evidence>
<reference evidence="1" key="1">
    <citation type="submission" date="2014-11" db="EMBL/GenBank/DDBJ databases">
        <authorList>
            <person name="Amaro Gonzalez C."/>
        </authorList>
    </citation>
    <scope>NUCLEOTIDE SEQUENCE</scope>
</reference>
<proteinExistence type="predicted"/>
<dbReference type="EMBL" id="GBXM01058792">
    <property type="protein sequence ID" value="JAH49785.1"/>
    <property type="molecule type" value="Transcribed_RNA"/>
</dbReference>
<protein>
    <submittedName>
        <fullName evidence="1">Uncharacterized protein</fullName>
    </submittedName>
</protein>
<dbReference type="AlphaFoldDB" id="A0A0E9TA80"/>
<accession>A0A0E9TA80</accession>
<reference evidence="1" key="2">
    <citation type="journal article" date="2015" name="Fish Shellfish Immunol.">
        <title>Early steps in the European eel (Anguilla anguilla)-Vibrio vulnificus interaction in the gills: Role of the RtxA13 toxin.</title>
        <authorList>
            <person name="Callol A."/>
            <person name="Pajuelo D."/>
            <person name="Ebbesson L."/>
            <person name="Teles M."/>
            <person name="MacKenzie S."/>
            <person name="Amaro C."/>
        </authorList>
    </citation>
    <scope>NUCLEOTIDE SEQUENCE</scope>
</reference>
<name>A0A0E9TA80_ANGAN</name>
<sequence length="35" mass="4261">MFSQQYCDIMHITFLFHNNIFKIQNGFFQKATFIS</sequence>